<name>A0A0W7YYR9_9BURK</name>
<dbReference type="EMBL" id="LPXH01000033">
    <property type="protein sequence ID" value="KUF40107.1"/>
    <property type="molecule type" value="Genomic_DNA"/>
</dbReference>
<reference evidence="2 3" key="1">
    <citation type="submission" date="2015-12" db="EMBL/GenBank/DDBJ databases">
        <title>Complete genome sequence of a multi-drug resistant strain Acidovorax sp. 12322-1.</title>
        <authorList>
            <person name="Ming D."/>
            <person name="Wang M."/>
            <person name="Hu S."/>
            <person name="Zhou Y."/>
            <person name="Jiang T."/>
        </authorList>
    </citation>
    <scope>NUCLEOTIDE SEQUENCE [LARGE SCALE GENOMIC DNA]</scope>
    <source>
        <strain evidence="2 3">12322-1</strain>
    </source>
</reference>
<organism evidence="2 3">
    <name type="scientific">Comamonas kerstersii</name>
    <dbReference type="NCBI Taxonomy" id="225992"/>
    <lineage>
        <taxon>Bacteria</taxon>
        <taxon>Pseudomonadati</taxon>
        <taxon>Pseudomonadota</taxon>
        <taxon>Betaproteobacteria</taxon>
        <taxon>Burkholderiales</taxon>
        <taxon>Comamonadaceae</taxon>
        <taxon>Comamonas</taxon>
    </lineage>
</organism>
<accession>A0A0W7YYR9</accession>
<dbReference type="Proteomes" id="UP000242792">
    <property type="component" value="Chromosome"/>
</dbReference>
<sequence length="141" mass="15400">MKALLLAAMPVVLMDGNTADIDRWLRIEPAIVAAVECRQALTMRVLEGIAPNAPGSWALTPARSFTVFGLPVKRIELFIDPDGELGASYTAVIEKRSLEQVREQLKLASQRGRIGQLSADQPSAEVLVSCTEVWQEQNVGQ</sequence>
<accession>A0A1V0BBN2</accession>
<protein>
    <submittedName>
        <fullName evidence="2">Uncharacterized protein</fullName>
    </submittedName>
</protein>
<evidence type="ECO:0000313" key="4">
    <source>
        <dbReference type="Proteomes" id="UP000242792"/>
    </source>
</evidence>
<dbReference type="AlphaFoldDB" id="A0A0W7YYR9"/>
<dbReference type="KEGG" id="cke:B5M06_02815"/>
<dbReference type="RefSeq" id="WP_054067579.1">
    <property type="nucleotide sequence ID" value="NZ_CP020121.1"/>
</dbReference>
<dbReference type="GeneID" id="83038248"/>
<gene>
    <name evidence="2" type="ORF">AS359_12515</name>
    <name evidence="1" type="ORF">B5M06_02815</name>
</gene>
<dbReference type="OrthoDB" id="8526817at2"/>
<dbReference type="EMBL" id="CP020121">
    <property type="protein sequence ID" value="AQZ97355.1"/>
    <property type="molecule type" value="Genomic_DNA"/>
</dbReference>
<evidence type="ECO:0000313" key="3">
    <source>
        <dbReference type="Proteomes" id="UP000053300"/>
    </source>
</evidence>
<evidence type="ECO:0000313" key="2">
    <source>
        <dbReference type="EMBL" id="KUF40107.1"/>
    </source>
</evidence>
<proteinExistence type="predicted"/>
<dbReference type="STRING" id="225992.B5M06_02815"/>
<keyword evidence="3" id="KW-1185">Reference proteome</keyword>
<evidence type="ECO:0000313" key="1">
    <source>
        <dbReference type="EMBL" id="AQZ97355.1"/>
    </source>
</evidence>
<dbReference type="Proteomes" id="UP000053300">
    <property type="component" value="Unassembled WGS sequence"/>
</dbReference>
<reference evidence="1 4" key="2">
    <citation type="submission" date="2017-03" db="EMBL/GenBank/DDBJ databases">
        <title>Rapid Whole Genome Sequencing of Comamonas kerstersii Causing Continuous ambulatory Peritoneal Dialysis-Associated Peritonitis.</title>
        <authorList>
            <person name="Zheng B."/>
        </authorList>
    </citation>
    <scope>NUCLEOTIDE SEQUENCE [LARGE SCALE GENOMIC DNA]</scope>
    <source>
        <strain evidence="1 4">8943</strain>
    </source>
</reference>